<evidence type="ECO:0000259" key="14">
    <source>
        <dbReference type="Pfam" id="PF05826"/>
    </source>
</evidence>
<protein>
    <recommendedName>
        <fullName evidence="4">Phospholipase A2</fullName>
        <ecNumber evidence="3">3.1.1.4</ecNumber>
    </recommendedName>
    <alternativeName>
        <fullName evidence="12">Phosphatidylcholine 2-acylhydrolase</fullName>
    </alternativeName>
</protein>
<evidence type="ECO:0000256" key="13">
    <source>
        <dbReference type="SAM" id="SignalP"/>
    </source>
</evidence>
<reference evidence="15" key="1">
    <citation type="submission" date="2021-11" db="EMBL/GenBank/DDBJ databases">
        <authorList>
            <person name="Schell T."/>
        </authorList>
    </citation>
    <scope>NUCLEOTIDE SEQUENCE</scope>
    <source>
        <strain evidence="15">M5</strain>
    </source>
</reference>
<organism evidence="15 16">
    <name type="scientific">Daphnia galeata</name>
    <dbReference type="NCBI Taxonomy" id="27404"/>
    <lineage>
        <taxon>Eukaryota</taxon>
        <taxon>Metazoa</taxon>
        <taxon>Ecdysozoa</taxon>
        <taxon>Arthropoda</taxon>
        <taxon>Crustacea</taxon>
        <taxon>Branchiopoda</taxon>
        <taxon>Diplostraca</taxon>
        <taxon>Cladocera</taxon>
        <taxon>Anomopoda</taxon>
        <taxon>Daphniidae</taxon>
        <taxon>Daphnia</taxon>
    </lineage>
</organism>
<keyword evidence="10" id="KW-0443">Lipid metabolism</keyword>
<dbReference type="Gene3D" id="1.20.90.10">
    <property type="entry name" value="Phospholipase A2 domain"/>
    <property type="match status" value="1"/>
</dbReference>
<dbReference type="Pfam" id="PF05826">
    <property type="entry name" value="Phospholip_A2_2"/>
    <property type="match status" value="1"/>
</dbReference>
<dbReference type="Proteomes" id="UP000789390">
    <property type="component" value="Unassembled WGS sequence"/>
</dbReference>
<evidence type="ECO:0000256" key="9">
    <source>
        <dbReference type="ARBA" id="ARBA00022963"/>
    </source>
</evidence>
<keyword evidence="16" id="KW-1185">Reference proteome</keyword>
<evidence type="ECO:0000256" key="12">
    <source>
        <dbReference type="ARBA" id="ARBA00029903"/>
    </source>
</evidence>
<dbReference type="InterPro" id="IPR033113">
    <property type="entry name" value="PLA2_histidine"/>
</dbReference>
<feature type="chain" id="PRO_5035263779" description="Phospholipase A2" evidence="13">
    <location>
        <begin position="19"/>
        <end position="289"/>
    </location>
</feature>
<evidence type="ECO:0000256" key="1">
    <source>
        <dbReference type="ARBA" id="ARBA00001913"/>
    </source>
</evidence>
<feature type="domain" description="Phospholipase A2-like central" evidence="14">
    <location>
        <begin position="108"/>
        <end position="204"/>
    </location>
</feature>
<dbReference type="AlphaFoldDB" id="A0A8J2WLL2"/>
<keyword evidence="9" id="KW-0442">Lipid degradation</keyword>
<proteinExistence type="predicted"/>
<evidence type="ECO:0000256" key="3">
    <source>
        <dbReference type="ARBA" id="ARBA00013278"/>
    </source>
</evidence>
<dbReference type="InterPro" id="IPR036444">
    <property type="entry name" value="PLipase_A2_dom_sf"/>
</dbReference>
<accession>A0A8J2WLL2</accession>
<comment type="caution">
    <text evidence="15">The sequence shown here is derived from an EMBL/GenBank/DDBJ whole genome shotgun (WGS) entry which is preliminary data.</text>
</comment>
<dbReference type="EC" id="3.1.1.4" evidence="3"/>
<evidence type="ECO:0000256" key="4">
    <source>
        <dbReference type="ARBA" id="ARBA00021721"/>
    </source>
</evidence>
<dbReference type="InterPro" id="IPR016090">
    <property type="entry name" value="PLA2-like_dom"/>
</dbReference>
<dbReference type="GO" id="GO:0046872">
    <property type="term" value="F:metal ion binding"/>
    <property type="evidence" value="ECO:0007669"/>
    <property type="project" value="UniProtKB-KW"/>
</dbReference>
<comment type="cofactor">
    <cofactor evidence="1">
        <name>Ca(2+)</name>
        <dbReference type="ChEBI" id="CHEBI:29108"/>
    </cofactor>
</comment>
<evidence type="ECO:0000256" key="7">
    <source>
        <dbReference type="ARBA" id="ARBA00022801"/>
    </source>
</evidence>
<evidence type="ECO:0000256" key="11">
    <source>
        <dbReference type="ARBA" id="ARBA00023157"/>
    </source>
</evidence>
<evidence type="ECO:0000256" key="10">
    <source>
        <dbReference type="ARBA" id="ARBA00023098"/>
    </source>
</evidence>
<dbReference type="GO" id="GO:0050482">
    <property type="term" value="P:arachidonate secretion"/>
    <property type="evidence" value="ECO:0007669"/>
    <property type="project" value="InterPro"/>
</dbReference>
<evidence type="ECO:0000256" key="5">
    <source>
        <dbReference type="ARBA" id="ARBA00022525"/>
    </source>
</evidence>
<dbReference type="OrthoDB" id="10059604at2759"/>
<keyword evidence="13" id="KW-0732">Signal</keyword>
<dbReference type="GO" id="GO:0005576">
    <property type="term" value="C:extracellular region"/>
    <property type="evidence" value="ECO:0007669"/>
    <property type="project" value="UniProtKB-SubCell"/>
</dbReference>
<comment type="subcellular location">
    <subcellularLocation>
        <location evidence="2">Secreted</location>
    </subcellularLocation>
</comment>
<keyword evidence="5" id="KW-0964">Secreted</keyword>
<keyword evidence="11" id="KW-1015">Disulfide bond</keyword>
<dbReference type="EMBL" id="CAKKLH010000268">
    <property type="protein sequence ID" value="CAH0107421.1"/>
    <property type="molecule type" value="Genomic_DNA"/>
</dbReference>
<gene>
    <name evidence="15" type="ORF">DGAL_LOCUS10717</name>
</gene>
<dbReference type="GO" id="GO:0016042">
    <property type="term" value="P:lipid catabolic process"/>
    <property type="evidence" value="ECO:0007669"/>
    <property type="project" value="UniProtKB-KW"/>
</dbReference>
<dbReference type="GO" id="GO:0006644">
    <property type="term" value="P:phospholipid metabolic process"/>
    <property type="evidence" value="ECO:0007669"/>
    <property type="project" value="InterPro"/>
</dbReference>
<dbReference type="FunFam" id="1.20.90.10:FF:000002">
    <property type="entry name" value="Phospholipase A2 group III"/>
    <property type="match status" value="1"/>
</dbReference>
<sequence length="289" mass="32542">MILIIVLSLLQAILAALASNSTRNNELFILDRHPRGRRAVLVNSDPNEPCRIYGHSNPIQVIENLQDGPSLRTINQQEWLRIAADCQQRLLTLNQKPTTASTNQLDFIYPGTKWCGTGDVANNFDDVGPHIATDMCCRDHDFCKDTMKPGTCKYGLCNTSVFTKSHCDCDDQFRQCLLNAANDPASIPVGFIYFDVGVISCYRQTPDCVNNVFREPIELTRRKKRQYQMSSRNSQNGWCFIPPQPFKKSVMLRRNQPDGIFRHVMSAMSDVSTMVKHVAGSTLSVHSGK</sequence>
<keyword evidence="6" id="KW-0479">Metal-binding</keyword>
<name>A0A8J2WLL2_9CRUS</name>
<evidence type="ECO:0000256" key="2">
    <source>
        <dbReference type="ARBA" id="ARBA00004613"/>
    </source>
</evidence>
<dbReference type="SUPFAM" id="SSF48619">
    <property type="entry name" value="Phospholipase A2, PLA2"/>
    <property type="match status" value="1"/>
</dbReference>
<evidence type="ECO:0000313" key="15">
    <source>
        <dbReference type="EMBL" id="CAH0107421.1"/>
    </source>
</evidence>
<dbReference type="CDD" id="cd04704">
    <property type="entry name" value="PLA2_bee_venom_like"/>
    <property type="match status" value="1"/>
</dbReference>
<evidence type="ECO:0000256" key="6">
    <source>
        <dbReference type="ARBA" id="ARBA00022723"/>
    </source>
</evidence>
<evidence type="ECO:0000313" key="16">
    <source>
        <dbReference type="Proteomes" id="UP000789390"/>
    </source>
</evidence>
<evidence type="ECO:0000256" key="8">
    <source>
        <dbReference type="ARBA" id="ARBA00022837"/>
    </source>
</evidence>
<feature type="signal peptide" evidence="13">
    <location>
        <begin position="1"/>
        <end position="18"/>
    </location>
</feature>
<keyword evidence="7" id="KW-0378">Hydrolase</keyword>
<dbReference type="PROSITE" id="PS00118">
    <property type="entry name" value="PA2_HIS"/>
    <property type="match status" value="1"/>
</dbReference>
<dbReference type="GO" id="GO:0004623">
    <property type="term" value="F:phospholipase A2 activity"/>
    <property type="evidence" value="ECO:0007669"/>
    <property type="project" value="UniProtKB-EC"/>
</dbReference>
<keyword evidence="8" id="KW-0106">Calcium</keyword>
<dbReference type="PANTHER" id="PTHR12253">
    <property type="entry name" value="RH14732P"/>
    <property type="match status" value="1"/>
</dbReference>